<dbReference type="AlphaFoldDB" id="A0A8S1H854"/>
<organism evidence="3 4">
    <name type="scientific">Caenorhabditis auriculariae</name>
    <dbReference type="NCBI Taxonomy" id="2777116"/>
    <lineage>
        <taxon>Eukaryota</taxon>
        <taxon>Metazoa</taxon>
        <taxon>Ecdysozoa</taxon>
        <taxon>Nematoda</taxon>
        <taxon>Chromadorea</taxon>
        <taxon>Rhabditida</taxon>
        <taxon>Rhabditina</taxon>
        <taxon>Rhabditomorpha</taxon>
        <taxon>Rhabditoidea</taxon>
        <taxon>Rhabditidae</taxon>
        <taxon>Peloderinae</taxon>
        <taxon>Caenorhabditis</taxon>
    </lineage>
</organism>
<feature type="region of interest" description="Disordered" evidence="1">
    <location>
        <begin position="37"/>
        <end position="87"/>
    </location>
</feature>
<feature type="chain" id="PRO_5035747925" evidence="2">
    <location>
        <begin position="22"/>
        <end position="111"/>
    </location>
</feature>
<feature type="signal peptide" evidence="2">
    <location>
        <begin position="1"/>
        <end position="21"/>
    </location>
</feature>
<keyword evidence="4" id="KW-1185">Reference proteome</keyword>
<reference evidence="3" key="1">
    <citation type="submission" date="2020-10" db="EMBL/GenBank/DDBJ databases">
        <authorList>
            <person name="Kikuchi T."/>
        </authorList>
    </citation>
    <scope>NUCLEOTIDE SEQUENCE</scope>
    <source>
        <strain evidence="3">NKZ352</strain>
    </source>
</reference>
<gene>
    <name evidence="3" type="ORF">CAUJ_LOCUS6627</name>
</gene>
<evidence type="ECO:0000313" key="3">
    <source>
        <dbReference type="EMBL" id="CAD6190708.1"/>
    </source>
</evidence>
<evidence type="ECO:0000313" key="4">
    <source>
        <dbReference type="Proteomes" id="UP000835052"/>
    </source>
</evidence>
<dbReference type="EMBL" id="CAJGYM010000017">
    <property type="protein sequence ID" value="CAD6190708.1"/>
    <property type="molecule type" value="Genomic_DNA"/>
</dbReference>
<accession>A0A8S1H854</accession>
<keyword evidence="2" id="KW-0732">Signal</keyword>
<sequence length="111" mass="12638">MSFFVLQIILMFIFNAYLVASKETTVASARSVLQEPSKVEKVVKSSKEEPKPKEEPKKEDLTTSREPSKKSEKTVQKKIDDRRDAKNDVEIEESVNTIFNKGVTNVNESVF</sequence>
<protein>
    <submittedName>
        <fullName evidence="3">Uncharacterized protein</fullName>
    </submittedName>
</protein>
<name>A0A8S1H854_9PELO</name>
<dbReference type="Proteomes" id="UP000835052">
    <property type="component" value="Unassembled WGS sequence"/>
</dbReference>
<evidence type="ECO:0000256" key="1">
    <source>
        <dbReference type="SAM" id="MobiDB-lite"/>
    </source>
</evidence>
<proteinExistence type="predicted"/>
<comment type="caution">
    <text evidence="3">The sequence shown here is derived from an EMBL/GenBank/DDBJ whole genome shotgun (WGS) entry which is preliminary data.</text>
</comment>
<evidence type="ECO:0000256" key="2">
    <source>
        <dbReference type="SAM" id="SignalP"/>
    </source>
</evidence>